<dbReference type="SUPFAM" id="SSF50965">
    <property type="entry name" value="Galactose oxidase, central domain"/>
    <property type="match status" value="1"/>
</dbReference>
<reference evidence="2" key="1">
    <citation type="journal article" date="2016" name="Nat. Genet.">
        <title>A high-quality carrot genome assembly provides new insights into carotenoid accumulation and asterid genome evolution.</title>
        <authorList>
            <person name="Iorizzo M."/>
            <person name="Ellison S."/>
            <person name="Senalik D."/>
            <person name="Zeng P."/>
            <person name="Satapoomin P."/>
            <person name="Huang J."/>
            <person name="Bowman M."/>
            <person name="Iovene M."/>
            <person name="Sanseverino W."/>
            <person name="Cavagnaro P."/>
            <person name="Yildiz M."/>
            <person name="Macko-Podgorni A."/>
            <person name="Moranska E."/>
            <person name="Grzebelus E."/>
            <person name="Grzebelus D."/>
            <person name="Ashrafi H."/>
            <person name="Zheng Z."/>
            <person name="Cheng S."/>
            <person name="Spooner D."/>
            <person name="Van Deynze A."/>
            <person name="Simon P."/>
        </authorList>
    </citation>
    <scope>NUCLEOTIDE SEQUENCE</scope>
    <source>
        <tissue evidence="2">Leaf</tissue>
    </source>
</reference>
<dbReference type="InterPro" id="IPR050796">
    <property type="entry name" value="SCF_F-box_component"/>
</dbReference>
<name>A0AAF0XGE8_DAUCS</name>
<dbReference type="InterPro" id="IPR001810">
    <property type="entry name" value="F-box_dom"/>
</dbReference>
<sequence length="419" mass="48141">MDSGTNGRKILKADDDHDRKAIKILPIEVSQDILARLPVSSLVQASNVSRAWRQLSIEVSLFNLHLFRIGKKNPSLMFHCLDPAGNQLYFVELADQLCDNERVSEINIPFYRSLPDRIHVLDSCNGLLCISNEFCEDPYYIYNPFVRQSVQKTNICSRQFGKQIVEVGFGLDPIGNEYKLIKMVYYDEPFPRKVHTRGFPYYLRSEVQICNVASNTWKSIGSIPCGFKRPSTEHFSSPQDIFCLNGRLYWLMGSEGQYCIPRIICFDLSSEQFHEVLKPACGGLNKPNYLLLVSGECLSAAVYLNNGEVEIWIMKEYNVKESWIREFVIEAPPWNINPRSSNLDCFYVHGIWANRVLHGRSVRVLCVLKNRVILIQYKNGKLASYDPENGETRDLWFQGLPSKYNAVVHFGSLSWIDQQ</sequence>
<dbReference type="EMBL" id="CP093349">
    <property type="protein sequence ID" value="WOH07721.1"/>
    <property type="molecule type" value="Genomic_DNA"/>
</dbReference>
<dbReference type="InterPro" id="IPR017451">
    <property type="entry name" value="F-box-assoc_interact_dom"/>
</dbReference>
<proteinExistence type="predicted"/>
<feature type="domain" description="F-box" evidence="1">
    <location>
        <begin position="19"/>
        <end position="65"/>
    </location>
</feature>
<dbReference type="PROSITE" id="PS50181">
    <property type="entry name" value="FBOX"/>
    <property type="match status" value="1"/>
</dbReference>
<evidence type="ECO:0000313" key="2">
    <source>
        <dbReference type="EMBL" id="WOH07721.1"/>
    </source>
</evidence>
<dbReference type="Pfam" id="PF07734">
    <property type="entry name" value="FBA_1"/>
    <property type="match status" value="1"/>
</dbReference>
<dbReference type="NCBIfam" id="TIGR01640">
    <property type="entry name" value="F_box_assoc_1"/>
    <property type="match status" value="1"/>
</dbReference>
<dbReference type="Gene3D" id="2.120.10.80">
    <property type="entry name" value="Kelch-type beta propeller"/>
    <property type="match status" value="1"/>
</dbReference>
<dbReference type="SUPFAM" id="SSF81383">
    <property type="entry name" value="F-box domain"/>
    <property type="match status" value="1"/>
</dbReference>
<dbReference type="InterPro" id="IPR011043">
    <property type="entry name" value="Gal_Oxase/kelch_b-propeller"/>
</dbReference>
<protein>
    <recommendedName>
        <fullName evidence="1">F-box domain-containing protein</fullName>
    </recommendedName>
</protein>
<keyword evidence="3" id="KW-1185">Reference proteome</keyword>
<accession>A0AAF0XGE8</accession>
<dbReference type="PANTHER" id="PTHR31672">
    <property type="entry name" value="BNACNNG10540D PROTEIN"/>
    <property type="match status" value="1"/>
</dbReference>
<evidence type="ECO:0000259" key="1">
    <source>
        <dbReference type="PROSITE" id="PS50181"/>
    </source>
</evidence>
<dbReference type="InterPro" id="IPR006527">
    <property type="entry name" value="F-box-assoc_dom_typ1"/>
</dbReference>
<dbReference type="AlphaFoldDB" id="A0AAF0XGE8"/>
<gene>
    <name evidence="2" type="ORF">DCAR_0727154</name>
</gene>
<dbReference type="InterPro" id="IPR015915">
    <property type="entry name" value="Kelch-typ_b-propeller"/>
</dbReference>
<dbReference type="Proteomes" id="UP000077755">
    <property type="component" value="Chromosome 7"/>
</dbReference>
<dbReference type="InterPro" id="IPR036047">
    <property type="entry name" value="F-box-like_dom_sf"/>
</dbReference>
<evidence type="ECO:0000313" key="3">
    <source>
        <dbReference type="Proteomes" id="UP000077755"/>
    </source>
</evidence>
<dbReference type="Gene3D" id="1.20.1280.50">
    <property type="match status" value="1"/>
</dbReference>
<dbReference type="SMART" id="SM00256">
    <property type="entry name" value="FBOX"/>
    <property type="match status" value="1"/>
</dbReference>
<organism evidence="2 3">
    <name type="scientific">Daucus carota subsp. sativus</name>
    <name type="common">Carrot</name>
    <dbReference type="NCBI Taxonomy" id="79200"/>
    <lineage>
        <taxon>Eukaryota</taxon>
        <taxon>Viridiplantae</taxon>
        <taxon>Streptophyta</taxon>
        <taxon>Embryophyta</taxon>
        <taxon>Tracheophyta</taxon>
        <taxon>Spermatophyta</taxon>
        <taxon>Magnoliopsida</taxon>
        <taxon>eudicotyledons</taxon>
        <taxon>Gunneridae</taxon>
        <taxon>Pentapetalae</taxon>
        <taxon>asterids</taxon>
        <taxon>campanulids</taxon>
        <taxon>Apiales</taxon>
        <taxon>Apiaceae</taxon>
        <taxon>Apioideae</taxon>
        <taxon>Scandiceae</taxon>
        <taxon>Daucinae</taxon>
        <taxon>Daucus</taxon>
        <taxon>Daucus sect. Daucus</taxon>
    </lineage>
</organism>
<dbReference type="Pfam" id="PF12937">
    <property type="entry name" value="F-box-like"/>
    <property type="match status" value="1"/>
</dbReference>
<reference evidence="2" key="2">
    <citation type="submission" date="2022-03" db="EMBL/GenBank/DDBJ databases">
        <title>Draft title - Genomic analysis of global carrot germplasm unveils the trajectory of domestication and the origin of high carotenoid orange carrot.</title>
        <authorList>
            <person name="Iorizzo M."/>
            <person name="Ellison S."/>
            <person name="Senalik D."/>
            <person name="Macko-Podgorni A."/>
            <person name="Grzebelus D."/>
            <person name="Bostan H."/>
            <person name="Rolling W."/>
            <person name="Curaba J."/>
            <person name="Simon P."/>
        </authorList>
    </citation>
    <scope>NUCLEOTIDE SEQUENCE</scope>
    <source>
        <tissue evidence="2">Leaf</tissue>
    </source>
</reference>